<evidence type="ECO:0000259" key="4">
    <source>
        <dbReference type="PROSITE" id="PS51118"/>
    </source>
</evidence>
<name>A0A1M5L9B9_9RHOB</name>
<keyword evidence="1" id="KW-0805">Transcription regulation</keyword>
<proteinExistence type="predicted"/>
<dbReference type="PANTHER" id="PTHR33204:SF37">
    <property type="entry name" value="HTH-TYPE TRANSCRIPTIONAL REGULATOR YODB"/>
    <property type="match status" value="1"/>
</dbReference>
<dbReference type="STRING" id="870908.SAMN04488044_1185"/>
<dbReference type="GO" id="GO:0003677">
    <property type="term" value="F:DNA binding"/>
    <property type="evidence" value="ECO:0007669"/>
    <property type="project" value="UniProtKB-KW"/>
</dbReference>
<evidence type="ECO:0000256" key="2">
    <source>
        <dbReference type="ARBA" id="ARBA00023125"/>
    </source>
</evidence>
<keyword evidence="2" id="KW-0238">DNA-binding</keyword>
<evidence type="ECO:0000313" key="5">
    <source>
        <dbReference type="EMBL" id="SHG61023.1"/>
    </source>
</evidence>
<dbReference type="Pfam" id="PF01638">
    <property type="entry name" value="HxlR"/>
    <property type="match status" value="1"/>
</dbReference>
<evidence type="ECO:0000313" key="6">
    <source>
        <dbReference type="Proteomes" id="UP000184211"/>
    </source>
</evidence>
<evidence type="ECO:0000256" key="3">
    <source>
        <dbReference type="ARBA" id="ARBA00023163"/>
    </source>
</evidence>
<sequence>MEWQGCPVRYAAGIFGDKWSFVLLRDVLLHGKRYYGDFLASEEGISTNVLASRLADLEASGMLTRHQDPEKRSRVFYLPTRKARDLLPALLAMMVWSVDHDPDTKAPESFAPFVKQDMARAVRWYEAQIDKANAPLLDKL</sequence>
<dbReference type="InterPro" id="IPR002577">
    <property type="entry name" value="HTH_HxlR"/>
</dbReference>
<protein>
    <submittedName>
        <fullName evidence="5">Transcriptional regulator, HxlR family</fullName>
    </submittedName>
</protein>
<dbReference type="EMBL" id="FQWM01000001">
    <property type="protein sequence ID" value="SHG61023.1"/>
    <property type="molecule type" value="Genomic_DNA"/>
</dbReference>
<dbReference type="RefSeq" id="WP_165610483.1">
    <property type="nucleotide sequence ID" value="NZ_FQWM01000001.1"/>
</dbReference>
<dbReference type="Proteomes" id="UP000184211">
    <property type="component" value="Unassembled WGS sequence"/>
</dbReference>
<keyword evidence="3" id="KW-0804">Transcription</keyword>
<dbReference type="PROSITE" id="PS51118">
    <property type="entry name" value="HTH_HXLR"/>
    <property type="match status" value="1"/>
</dbReference>
<dbReference type="AlphaFoldDB" id="A0A1M5L9B9"/>
<keyword evidence="6" id="KW-1185">Reference proteome</keyword>
<dbReference type="Gene3D" id="1.10.10.10">
    <property type="entry name" value="Winged helix-like DNA-binding domain superfamily/Winged helix DNA-binding domain"/>
    <property type="match status" value="1"/>
</dbReference>
<dbReference type="InterPro" id="IPR036390">
    <property type="entry name" value="WH_DNA-bd_sf"/>
</dbReference>
<reference evidence="6" key="1">
    <citation type="submission" date="2016-11" db="EMBL/GenBank/DDBJ databases">
        <authorList>
            <person name="Varghese N."/>
            <person name="Submissions S."/>
        </authorList>
    </citation>
    <scope>NUCLEOTIDE SEQUENCE [LARGE SCALE GENOMIC DNA]</scope>
    <source>
        <strain evidence="6">DSM 28223</strain>
    </source>
</reference>
<evidence type="ECO:0000256" key="1">
    <source>
        <dbReference type="ARBA" id="ARBA00023015"/>
    </source>
</evidence>
<dbReference type="PANTHER" id="PTHR33204">
    <property type="entry name" value="TRANSCRIPTIONAL REGULATOR, MARR FAMILY"/>
    <property type="match status" value="1"/>
</dbReference>
<dbReference type="InterPro" id="IPR036388">
    <property type="entry name" value="WH-like_DNA-bd_sf"/>
</dbReference>
<accession>A0A1M5L9B9</accession>
<gene>
    <name evidence="5" type="ORF">SAMN04488044_1185</name>
</gene>
<organism evidence="5 6">
    <name type="scientific">Cognatishimia maritima</name>
    <dbReference type="NCBI Taxonomy" id="870908"/>
    <lineage>
        <taxon>Bacteria</taxon>
        <taxon>Pseudomonadati</taxon>
        <taxon>Pseudomonadota</taxon>
        <taxon>Alphaproteobacteria</taxon>
        <taxon>Rhodobacterales</taxon>
        <taxon>Paracoccaceae</taxon>
        <taxon>Cognatishimia</taxon>
    </lineage>
</organism>
<dbReference type="SUPFAM" id="SSF46785">
    <property type="entry name" value="Winged helix' DNA-binding domain"/>
    <property type="match status" value="1"/>
</dbReference>
<feature type="domain" description="HTH hxlR-type" evidence="4">
    <location>
        <begin position="6"/>
        <end position="105"/>
    </location>
</feature>